<dbReference type="Proteomes" id="UP000010475">
    <property type="component" value="Chromosome"/>
</dbReference>
<protein>
    <submittedName>
        <fullName evidence="2">Uncharacterized protein</fullName>
    </submittedName>
</protein>
<feature type="signal peptide" evidence="1">
    <location>
        <begin position="1"/>
        <end position="29"/>
    </location>
</feature>
<name>K9X2H5_9NOST</name>
<evidence type="ECO:0000313" key="3">
    <source>
        <dbReference type="Proteomes" id="UP000010475"/>
    </source>
</evidence>
<dbReference type="HOGENOM" id="CLU_1419375_0_0_3"/>
<sequence>MKLTANSQNQFKQVLSSAGAILSLASLFAQPLAVQALPTSATINYQISQNNKQVKKIPYKRLVIGGVGLGMAETQVRKVLGQPLTTKNIDMPIAGKTRTLEYSGITVKLLEDAKPTGKFFVYEIEAKSSKYATLDKVKVGDSATKVTTIYGKPESGDTTRLNYAVDYSSPTYFYFTLGKGKVKSIVFGDFLG</sequence>
<keyword evidence="1" id="KW-0732">Signal</keyword>
<dbReference type="AlphaFoldDB" id="K9X2H5"/>
<keyword evidence="3" id="KW-1185">Reference proteome</keyword>
<dbReference type="RefSeq" id="WP_015209172.1">
    <property type="nucleotide sequence ID" value="NC_019757.1"/>
</dbReference>
<dbReference type="OrthoDB" id="511499at2"/>
<gene>
    <name evidence="2" type="ORF">Cylst_3809</name>
</gene>
<evidence type="ECO:0000256" key="1">
    <source>
        <dbReference type="SAM" id="SignalP"/>
    </source>
</evidence>
<reference evidence="2 3" key="1">
    <citation type="submission" date="2012-06" db="EMBL/GenBank/DDBJ databases">
        <title>Finished chromosome of genome of Cylindrospermum stagnale PCC 7417.</title>
        <authorList>
            <consortium name="US DOE Joint Genome Institute"/>
            <person name="Gugger M."/>
            <person name="Coursin T."/>
            <person name="Rippka R."/>
            <person name="Tandeau De Marsac N."/>
            <person name="Huntemann M."/>
            <person name="Wei C.-L."/>
            <person name="Han J."/>
            <person name="Detter J.C."/>
            <person name="Han C."/>
            <person name="Tapia R."/>
            <person name="Chen A."/>
            <person name="Kyrpides N."/>
            <person name="Mavromatis K."/>
            <person name="Markowitz V."/>
            <person name="Szeto E."/>
            <person name="Ivanova N."/>
            <person name="Pagani I."/>
            <person name="Pati A."/>
            <person name="Goodwin L."/>
            <person name="Nordberg H.P."/>
            <person name="Cantor M.N."/>
            <person name="Hua S.X."/>
            <person name="Woyke T."/>
            <person name="Kerfeld C.A."/>
        </authorList>
    </citation>
    <scope>NUCLEOTIDE SEQUENCE [LARGE SCALE GENOMIC DNA]</scope>
    <source>
        <strain evidence="2 3">PCC 7417</strain>
    </source>
</reference>
<dbReference type="eggNOG" id="ENOG5033HTJ">
    <property type="taxonomic scope" value="Bacteria"/>
</dbReference>
<proteinExistence type="predicted"/>
<organism evidence="2 3">
    <name type="scientific">Cylindrospermum stagnale PCC 7417</name>
    <dbReference type="NCBI Taxonomy" id="56107"/>
    <lineage>
        <taxon>Bacteria</taxon>
        <taxon>Bacillati</taxon>
        <taxon>Cyanobacteriota</taxon>
        <taxon>Cyanophyceae</taxon>
        <taxon>Nostocales</taxon>
        <taxon>Nostocaceae</taxon>
        <taxon>Cylindrospermum</taxon>
    </lineage>
</organism>
<dbReference type="EMBL" id="CP003642">
    <property type="protein sequence ID" value="AFZ25927.1"/>
    <property type="molecule type" value="Genomic_DNA"/>
</dbReference>
<accession>K9X2H5</accession>
<feature type="chain" id="PRO_5003937782" evidence="1">
    <location>
        <begin position="30"/>
        <end position="192"/>
    </location>
</feature>
<dbReference type="KEGG" id="csg:Cylst_3809"/>
<evidence type="ECO:0000313" key="2">
    <source>
        <dbReference type="EMBL" id="AFZ25927.1"/>
    </source>
</evidence>